<keyword evidence="10" id="KW-1185">Reference proteome</keyword>
<organism evidence="9 10">
    <name type="scientific">Gadus morhua</name>
    <name type="common">Atlantic cod</name>
    <dbReference type="NCBI Taxonomy" id="8049"/>
    <lineage>
        <taxon>Eukaryota</taxon>
        <taxon>Metazoa</taxon>
        <taxon>Chordata</taxon>
        <taxon>Craniata</taxon>
        <taxon>Vertebrata</taxon>
        <taxon>Euteleostomi</taxon>
        <taxon>Actinopterygii</taxon>
        <taxon>Neopterygii</taxon>
        <taxon>Teleostei</taxon>
        <taxon>Neoteleostei</taxon>
        <taxon>Acanthomorphata</taxon>
        <taxon>Zeiogadaria</taxon>
        <taxon>Gadariae</taxon>
        <taxon>Gadiformes</taxon>
        <taxon>Gadoidei</taxon>
        <taxon>Gadidae</taxon>
        <taxon>Gadus</taxon>
    </lineage>
</organism>
<sequence>MYPCKSFIFNAILLFVYLFFVSDSCSGEAMEQDLSTADHPSLNDNTSKTEEESNEMKDFVYKHLRVVTEQSNGTLQCKPDDYAIEETSTRKTLKVIRKSRKNTQGAVFTGNILSFSCSVCKDDFTYSPNDLLKHFKKSHKDSLPSYPCDLCSFVTNEFPDLQRHRIGHRNTLVTCEICNNKVQYSLLMLTRHYIMCHSLNGRFQCEKCEFKTLDAGTFVQHIHHHNEGRFKCLKCPHVSLNKDEYQRHLNVHASKLSFNCPICGYVSERIDFFKNHMNNTHGEVTEDWINGPRAQEDEATANSSAAIKLKEDSRSSRRLSKRNCVSGKLTKDVHLLKPEKSSEETLQFDKLAAKKNKNGSKSHNATEQQAASESKPPIQLIMPDCGNSLETSQNNPNGLVIKLKNKISIPPNCTTKVIGFKVVDGKKHLVLKVLPASKVELPTEDHSQTKDFVGNIRTCNSEGLTNPRCTSSQNISASTHVFQDDIVAVKVKVEEEEIPLIGLTPAVQEDECREQAEIEQNGSPKYFAQSSTILTMENKMDHPKEKNDINSNSIPVKTNPNLTSLSKSKIHNVRPLLTSIEVDLPTDIHERLLDTATNSLVTESSENHRDFSTSGEIISFQIGSKHDLTKGDQNCTQKTSTCAMPLPEMHSSSASYSMEHTMSGKNSLINTPNEKVFSFHNYSKESSDISPHSPNFDSWTEIPTESFAHESSQVSLQLAQTPKPFSKSGHGSNANPGTNGPPHHGLNESMPEIDTDHGQGKMYAEEQTTEETPESIFQDFNIIKVEEDYIPVSNPQQESNSLGHPCHDKSILIVKQHSDAIINHQLNKEKNKERLGTCPDSIESGKQAKTTLRFFQIPEGKQQMLLQTAENKYAIPVPLKGNRSFKLITKSNSPRINVSYMKPGFEFSSNPTGLVPAKTGREVGMEKPLLRTSKTGITSVSAVPPNVGTISNHYLLNSTGFNGPVLVSKTGHSTPVDRPSAGKTQQTCYLVKRSLQVAKPPNNVGFTLASSQVPLSSCQMLAMPLNPAIKSNILPDGRQAYLVRYVAQAKSGKISSNLESQTWTQAKKNGESIGSKVLYRIVTPTSGLFAGIVPTANEEPLFLAPCSQSDQSKKNNDMAFTCVKSIFPVQRLSAEHDFVSGIFQSQSNLENPWPIRPPSQRKRRRKALFDELPMHKARRLANKTLTTEVCHPLSKDIERKLRLYPFSSLQQIKCPRRHQPVVVLNHPDADIPEVASIMKSVNRYRGAVTKVSLSHQTVEALSVHNQMGLTGKKPIAKCLPPASNGSRLQLDRSSVRERFLLKLKLKKKGRRKYEVVKTLSSCGGKPIFDCWFCGRLFHSQEDWIGHGQRHLMEATRDWNKLF</sequence>
<dbReference type="PROSITE" id="PS00028">
    <property type="entry name" value="ZINC_FINGER_C2H2_1"/>
    <property type="match status" value="1"/>
</dbReference>
<evidence type="ECO:0000256" key="1">
    <source>
        <dbReference type="ARBA" id="ARBA00022723"/>
    </source>
</evidence>
<feature type="chain" id="PRO_5034220858" description="C2H2-type domain-containing protein" evidence="7">
    <location>
        <begin position="28"/>
        <end position="1362"/>
    </location>
</feature>
<evidence type="ECO:0000313" key="9">
    <source>
        <dbReference type="Ensembl" id="ENSGMOP00000066266.1"/>
    </source>
</evidence>
<dbReference type="SMART" id="SM00355">
    <property type="entry name" value="ZnF_C2H2"/>
    <property type="match status" value="7"/>
</dbReference>
<feature type="compositionally biased region" description="Polar residues" evidence="6">
    <location>
        <begin position="361"/>
        <end position="372"/>
    </location>
</feature>
<feature type="domain" description="C2H2-type" evidence="8">
    <location>
        <begin position="1328"/>
        <end position="1355"/>
    </location>
</feature>
<evidence type="ECO:0000256" key="3">
    <source>
        <dbReference type="ARBA" id="ARBA00022771"/>
    </source>
</evidence>
<feature type="compositionally biased region" description="Polar residues" evidence="6">
    <location>
        <begin position="707"/>
        <end position="720"/>
    </location>
</feature>
<dbReference type="Proteomes" id="UP000694546">
    <property type="component" value="Chromosome 18"/>
</dbReference>
<dbReference type="GO" id="GO:0005634">
    <property type="term" value="C:nucleus"/>
    <property type="evidence" value="ECO:0007669"/>
    <property type="project" value="TreeGrafter"/>
</dbReference>
<reference evidence="9" key="2">
    <citation type="submission" date="2025-09" db="UniProtKB">
        <authorList>
            <consortium name="Ensembl"/>
        </authorList>
    </citation>
    <scope>IDENTIFICATION</scope>
</reference>
<protein>
    <recommendedName>
        <fullName evidence="8">C2H2-type domain-containing protein</fullName>
    </recommendedName>
</protein>
<dbReference type="InterPro" id="IPR050688">
    <property type="entry name" value="Zinc_finger/UBP_domain"/>
</dbReference>
<dbReference type="InterPro" id="IPR036236">
    <property type="entry name" value="Znf_C2H2_sf"/>
</dbReference>
<reference evidence="9" key="1">
    <citation type="submission" date="2025-08" db="UniProtKB">
        <authorList>
            <consortium name="Ensembl"/>
        </authorList>
    </citation>
    <scope>IDENTIFICATION</scope>
</reference>
<evidence type="ECO:0000256" key="6">
    <source>
        <dbReference type="SAM" id="MobiDB-lite"/>
    </source>
</evidence>
<feature type="compositionally biased region" description="Polar residues" evidence="6">
    <location>
        <begin position="729"/>
        <end position="738"/>
    </location>
</feature>
<feature type="region of interest" description="Disordered" evidence="6">
    <location>
        <begin position="354"/>
        <end position="376"/>
    </location>
</feature>
<evidence type="ECO:0000259" key="8">
    <source>
        <dbReference type="PROSITE" id="PS50157"/>
    </source>
</evidence>
<keyword evidence="7" id="KW-0732">Signal</keyword>
<keyword evidence="3 5" id="KW-0863">Zinc-finger</keyword>
<keyword evidence="2" id="KW-0677">Repeat</keyword>
<dbReference type="Ensembl" id="ENSGMOT00000069335.1">
    <property type="protein sequence ID" value="ENSGMOP00000066266.1"/>
    <property type="gene ID" value="ENSGMOG00000030047.1"/>
</dbReference>
<evidence type="ECO:0000256" key="5">
    <source>
        <dbReference type="PROSITE-ProRule" id="PRU00042"/>
    </source>
</evidence>
<dbReference type="PANTHER" id="PTHR24403:SF81">
    <property type="entry name" value="ZINC FINGER PROTEIN 518A"/>
    <property type="match status" value="1"/>
</dbReference>
<evidence type="ECO:0000256" key="7">
    <source>
        <dbReference type="SAM" id="SignalP"/>
    </source>
</evidence>
<keyword evidence="4" id="KW-0862">Zinc</keyword>
<dbReference type="OMA" id="CGRLFNN"/>
<accession>A0A8C5CWG3</accession>
<dbReference type="Gene3D" id="3.30.160.60">
    <property type="entry name" value="Classic Zinc Finger"/>
    <property type="match status" value="2"/>
</dbReference>
<dbReference type="InterPro" id="IPR013087">
    <property type="entry name" value="Znf_C2H2_type"/>
</dbReference>
<dbReference type="GO" id="GO:0008270">
    <property type="term" value="F:zinc ion binding"/>
    <property type="evidence" value="ECO:0007669"/>
    <property type="project" value="UniProtKB-KW"/>
</dbReference>
<keyword evidence="1" id="KW-0479">Metal-binding</keyword>
<feature type="region of interest" description="Disordered" evidence="6">
    <location>
        <begin position="707"/>
        <end position="758"/>
    </location>
</feature>
<dbReference type="PANTHER" id="PTHR24403">
    <property type="entry name" value="ZINC FINGER PROTEIN"/>
    <property type="match status" value="1"/>
</dbReference>
<proteinExistence type="predicted"/>
<evidence type="ECO:0000256" key="4">
    <source>
        <dbReference type="ARBA" id="ARBA00022833"/>
    </source>
</evidence>
<dbReference type="PROSITE" id="PS50157">
    <property type="entry name" value="ZINC_FINGER_C2H2_2"/>
    <property type="match status" value="1"/>
</dbReference>
<feature type="signal peptide" evidence="7">
    <location>
        <begin position="1"/>
        <end position="27"/>
    </location>
</feature>
<dbReference type="GeneTree" id="ENSGT00940000160595"/>
<feature type="region of interest" description="Disordered" evidence="6">
    <location>
        <begin position="296"/>
        <end position="323"/>
    </location>
</feature>
<evidence type="ECO:0000313" key="10">
    <source>
        <dbReference type="Proteomes" id="UP000694546"/>
    </source>
</evidence>
<dbReference type="SUPFAM" id="SSF57667">
    <property type="entry name" value="beta-beta-alpha zinc fingers"/>
    <property type="match status" value="1"/>
</dbReference>
<name>A0A8C5CWG3_GADMO</name>
<evidence type="ECO:0000256" key="2">
    <source>
        <dbReference type="ARBA" id="ARBA00022737"/>
    </source>
</evidence>
<dbReference type="GO" id="GO:0045944">
    <property type="term" value="P:positive regulation of transcription by RNA polymerase II"/>
    <property type="evidence" value="ECO:0007669"/>
    <property type="project" value="TreeGrafter"/>
</dbReference>